<gene>
    <name evidence="2" type="ORF">ANCDUO_14660</name>
</gene>
<organism evidence="2 3">
    <name type="scientific">Ancylostoma duodenale</name>
    <dbReference type="NCBI Taxonomy" id="51022"/>
    <lineage>
        <taxon>Eukaryota</taxon>
        <taxon>Metazoa</taxon>
        <taxon>Ecdysozoa</taxon>
        <taxon>Nematoda</taxon>
        <taxon>Chromadorea</taxon>
        <taxon>Rhabditida</taxon>
        <taxon>Rhabditina</taxon>
        <taxon>Rhabditomorpha</taxon>
        <taxon>Strongyloidea</taxon>
        <taxon>Ancylostomatidae</taxon>
        <taxon>Ancylostomatinae</taxon>
        <taxon>Ancylostoma</taxon>
    </lineage>
</organism>
<dbReference type="OrthoDB" id="10069930at2759"/>
<dbReference type="Proteomes" id="UP000054047">
    <property type="component" value="Unassembled WGS sequence"/>
</dbReference>
<evidence type="ECO:0000256" key="1">
    <source>
        <dbReference type="SAM" id="MobiDB-lite"/>
    </source>
</evidence>
<feature type="compositionally biased region" description="Basic and acidic residues" evidence="1">
    <location>
        <begin position="1"/>
        <end position="14"/>
    </location>
</feature>
<feature type="region of interest" description="Disordered" evidence="1">
    <location>
        <begin position="1"/>
        <end position="33"/>
    </location>
</feature>
<reference evidence="2 3" key="1">
    <citation type="submission" date="2013-12" db="EMBL/GenBank/DDBJ databases">
        <title>Draft genome of the parsitic nematode Ancylostoma duodenale.</title>
        <authorList>
            <person name="Mitreva M."/>
        </authorList>
    </citation>
    <scope>NUCLEOTIDE SEQUENCE [LARGE SCALE GENOMIC DNA]</scope>
    <source>
        <strain evidence="2 3">Zhejiang</strain>
    </source>
</reference>
<keyword evidence="3" id="KW-1185">Reference proteome</keyword>
<accession>A0A0C2CZE0</accession>
<dbReference type="EMBL" id="KN737765">
    <property type="protein sequence ID" value="KIH55187.1"/>
    <property type="molecule type" value="Genomic_DNA"/>
</dbReference>
<evidence type="ECO:0000313" key="3">
    <source>
        <dbReference type="Proteomes" id="UP000054047"/>
    </source>
</evidence>
<protein>
    <submittedName>
        <fullName evidence="2">Uncharacterized protein</fullName>
    </submittedName>
</protein>
<sequence>MAIETIELKTEAKKKANAPRSYSSSRYGPPTQTRHRMIVENLSTRISWQVVPNVMCACWRVASRLPYGGALGDAFHIFLNHLGHVDPKLITKTKSQLVDVR</sequence>
<name>A0A0C2CZE0_9BILA</name>
<evidence type="ECO:0000313" key="2">
    <source>
        <dbReference type="EMBL" id="KIH55187.1"/>
    </source>
</evidence>
<proteinExistence type="predicted"/>
<dbReference type="AlphaFoldDB" id="A0A0C2CZE0"/>